<keyword evidence="1" id="KW-0472">Membrane</keyword>
<keyword evidence="3" id="KW-1185">Reference proteome</keyword>
<sequence length="79" mass="9032">MGVNMLSALLKVKRLPHCKASEKEINRLEYSSSIRNLPLLVCLVVCAKPLRYECNLFLLLLLLLLLLVFLLIPFSSYRA</sequence>
<keyword evidence="1" id="KW-0812">Transmembrane</keyword>
<organism evidence="2 3">
    <name type="scientific">Glossina palpalis gambiensis</name>
    <dbReference type="NCBI Taxonomy" id="67801"/>
    <lineage>
        <taxon>Eukaryota</taxon>
        <taxon>Metazoa</taxon>
        <taxon>Ecdysozoa</taxon>
        <taxon>Arthropoda</taxon>
        <taxon>Hexapoda</taxon>
        <taxon>Insecta</taxon>
        <taxon>Pterygota</taxon>
        <taxon>Neoptera</taxon>
        <taxon>Endopterygota</taxon>
        <taxon>Diptera</taxon>
        <taxon>Brachycera</taxon>
        <taxon>Muscomorpha</taxon>
        <taxon>Hippoboscoidea</taxon>
        <taxon>Glossinidae</taxon>
        <taxon>Glossina</taxon>
    </lineage>
</organism>
<accession>A0A1B0AZP5</accession>
<reference evidence="2" key="2">
    <citation type="submission" date="2020-05" db="UniProtKB">
        <authorList>
            <consortium name="EnsemblMetazoa"/>
        </authorList>
    </citation>
    <scope>IDENTIFICATION</scope>
    <source>
        <strain evidence="2">IAEA</strain>
    </source>
</reference>
<dbReference type="EnsemblMetazoa" id="GPPI014018-RA">
    <property type="protein sequence ID" value="GPPI014018-PA"/>
    <property type="gene ID" value="GPPI014018"/>
</dbReference>
<feature type="transmembrane region" description="Helical" evidence="1">
    <location>
        <begin position="56"/>
        <end position="74"/>
    </location>
</feature>
<dbReference type="VEuPathDB" id="VectorBase:GPPI014018"/>
<name>A0A1B0AZP5_9MUSC</name>
<protein>
    <submittedName>
        <fullName evidence="2">Uncharacterized protein</fullName>
    </submittedName>
</protein>
<reference evidence="3" key="1">
    <citation type="submission" date="2015-01" db="EMBL/GenBank/DDBJ databases">
        <authorList>
            <person name="Aksoy S."/>
            <person name="Warren W."/>
            <person name="Wilson R.K."/>
        </authorList>
    </citation>
    <scope>NUCLEOTIDE SEQUENCE [LARGE SCALE GENOMIC DNA]</scope>
    <source>
        <strain evidence="3">IAEA</strain>
    </source>
</reference>
<dbReference type="Proteomes" id="UP000092460">
    <property type="component" value="Unassembled WGS sequence"/>
</dbReference>
<dbReference type="EMBL" id="JXJN01006412">
    <property type="status" value="NOT_ANNOTATED_CDS"/>
    <property type="molecule type" value="Genomic_DNA"/>
</dbReference>
<dbReference type="AlphaFoldDB" id="A0A1B0AZP5"/>
<proteinExistence type="predicted"/>
<keyword evidence="1" id="KW-1133">Transmembrane helix</keyword>
<evidence type="ECO:0000313" key="3">
    <source>
        <dbReference type="Proteomes" id="UP000092460"/>
    </source>
</evidence>
<evidence type="ECO:0000256" key="1">
    <source>
        <dbReference type="SAM" id="Phobius"/>
    </source>
</evidence>
<evidence type="ECO:0000313" key="2">
    <source>
        <dbReference type="EnsemblMetazoa" id="GPPI014018-PA"/>
    </source>
</evidence>